<comment type="cofactor">
    <cofactor evidence="1">
        <name>heme</name>
        <dbReference type="ChEBI" id="CHEBI:30413"/>
    </cofactor>
</comment>
<evidence type="ECO:0000256" key="7">
    <source>
        <dbReference type="ARBA" id="ARBA00023033"/>
    </source>
</evidence>
<evidence type="ECO:0000256" key="5">
    <source>
        <dbReference type="ARBA" id="ARBA00023002"/>
    </source>
</evidence>
<dbReference type="InterPro" id="IPR001128">
    <property type="entry name" value="Cyt_P450"/>
</dbReference>
<dbReference type="InterPro" id="IPR050121">
    <property type="entry name" value="Cytochrome_P450_monoxygenase"/>
</dbReference>
<evidence type="ECO:0000256" key="6">
    <source>
        <dbReference type="ARBA" id="ARBA00023004"/>
    </source>
</evidence>
<dbReference type="EMBL" id="JBFXLU010000274">
    <property type="protein sequence ID" value="KAL2831877.1"/>
    <property type="molecule type" value="Genomic_DNA"/>
</dbReference>
<comment type="caution">
    <text evidence="10">The sequence shown here is derived from an EMBL/GenBank/DDBJ whole genome shotgun (WGS) entry which is preliminary data.</text>
</comment>
<dbReference type="SUPFAM" id="SSF48264">
    <property type="entry name" value="Cytochrome P450"/>
    <property type="match status" value="1"/>
</dbReference>
<evidence type="ECO:0000313" key="10">
    <source>
        <dbReference type="EMBL" id="KAL2831877.1"/>
    </source>
</evidence>
<feature type="transmembrane region" description="Helical" evidence="9">
    <location>
        <begin position="12"/>
        <end position="33"/>
    </location>
</feature>
<reference evidence="10 11" key="1">
    <citation type="submission" date="2024-07" db="EMBL/GenBank/DDBJ databases">
        <title>Section-level genome sequencing and comparative genomics of Aspergillus sections Usti and Cavernicolus.</title>
        <authorList>
            <consortium name="Lawrence Berkeley National Laboratory"/>
            <person name="Nybo J.L."/>
            <person name="Vesth T.C."/>
            <person name="Theobald S."/>
            <person name="Frisvad J.C."/>
            <person name="Larsen T.O."/>
            <person name="Kjaerboelling I."/>
            <person name="Rothschild-Mancinelli K."/>
            <person name="Lyhne E.K."/>
            <person name="Kogle M.E."/>
            <person name="Barry K."/>
            <person name="Clum A."/>
            <person name="Na H."/>
            <person name="Ledsgaard L."/>
            <person name="Lin J."/>
            <person name="Lipzen A."/>
            <person name="Kuo A."/>
            <person name="Riley R."/>
            <person name="Mondo S."/>
            <person name="Labutti K."/>
            <person name="Haridas S."/>
            <person name="Pangalinan J."/>
            <person name="Salamov A.A."/>
            <person name="Simmons B.A."/>
            <person name="Magnuson J.K."/>
            <person name="Chen J."/>
            <person name="Drula E."/>
            <person name="Henrissat B."/>
            <person name="Wiebenga A."/>
            <person name="Lubbers R.J."/>
            <person name="Gomes A.C."/>
            <person name="Makela M.R."/>
            <person name="Stajich J."/>
            <person name="Grigoriev I.V."/>
            <person name="Mortensen U.H."/>
            <person name="De Vries R.P."/>
            <person name="Baker S.E."/>
            <person name="Andersen M.R."/>
        </authorList>
    </citation>
    <scope>NUCLEOTIDE SEQUENCE [LARGE SCALE GENOMIC DNA]</scope>
    <source>
        <strain evidence="10 11">CBS 123904</strain>
    </source>
</reference>
<evidence type="ECO:0000313" key="11">
    <source>
        <dbReference type="Proteomes" id="UP001610446"/>
    </source>
</evidence>
<keyword evidence="9" id="KW-0472">Membrane</keyword>
<dbReference type="Gene3D" id="1.10.630.10">
    <property type="entry name" value="Cytochrome P450"/>
    <property type="match status" value="1"/>
</dbReference>
<organism evidence="10 11">
    <name type="scientific">Aspergillus pseudoustus</name>
    <dbReference type="NCBI Taxonomy" id="1810923"/>
    <lineage>
        <taxon>Eukaryota</taxon>
        <taxon>Fungi</taxon>
        <taxon>Dikarya</taxon>
        <taxon>Ascomycota</taxon>
        <taxon>Pezizomycotina</taxon>
        <taxon>Eurotiomycetes</taxon>
        <taxon>Eurotiomycetidae</taxon>
        <taxon>Eurotiales</taxon>
        <taxon>Aspergillaceae</taxon>
        <taxon>Aspergillus</taxon>
        <taxon>Aspergillus subgen. Nidulantes</taxon>
    </lineage>
</organism>
<dbReference type="InterPro" id="IPR017972">
    <property type="entry name" value="Cyt_P450_CS"/>
</dbReference>
<keyword evidence="7 8" id="KW-0503">Monooxygenase</keyword>
<protein>
    <submittedName>
        <fullName evidence="10">Benzoate 4-monooxygenase cytochrome P450</fullName>
    </submittedName>
</protein>
<evidence type="ECO:0000256" key="2">
    <source>
        <dbReference type="ARBA" id="ARBA00010617"/>
    </source>
</evidence>
<keyword evidence="6 8" id="KW-0408">Iron</keyword>
<dbReference type="InterPro" id="IPR036396">
    <property type="entry name" value="Cyt_P450_sf"/>
</dbReference>
<comment type="similarity">
    <text evidence="2 8">Belongs to the cytochrome P450 family.</text>
</comment>
<keyword evidence="9" id="KW-0812">Transmembrane</keyword>
<keyword evidence="4 8" id="KW-0479">Metal-binding</keyword>
<keyword evidence="11" id="KW-1185">Reference proteome</keyword>
<dbReference type="PROSITE" id="PS00086">
    <property type="entry name" value="CYTOCHROME_P450"/>
    <property type="match status" value="1"/>
</dbReference>
<name>A0ABR4IVT0_9EURO</name>
<accession>A0ABR4IVT0</accession>
<dbReference type="Pfam" id="PF00067">
    <property type="entry name" value="p450"/>
    <property type="match status" value="1"/>
</dbReference>
<dbReference type="CDD" id="cd11062">
    <property type="entry name" value="CYP58-like"/>
    <property type="match status" value="1"/>
</dbReference>
<dbReference type="PANTHER" id="PTHR24305:SF157">
    <property type="entry name" value="N-ACETYLTRYPTOPHAN 6-HYDROXYLASE IVOC-RELATED"/>
    <property type="match status" value="1"/>
</dbReference>
<dbReference type="PRINTS" id="PR00385">
    <property type="entry name" value="P450"/>
</dbReference>
<dbReference type="PRINTS" id="PR00463">
    <property type="entry name" value="EP450I"/>
</dbReference>
<proteinExistence type="inferred from homology"/>
<evidence type="ECO:0000256" key="3">
    <source>
        <dbReference type="ARBA" id="ARBA00022617"/>
    </source>
</evidence>
<keyword evidence="3 8" id="KW-0349">Heme</keyword>
<gene>
    <name evidence="10" type="ORF">BJY01DRAFT_254096</name>
</gene>
<evidence type="ECO:0000256" key="4">
    <source>
        <dbReference type="ARBA" id="ARBA00022723"/>
    </source>
</evidence>
<dbReference type="InterPro" id="IPR002401">
    <property type="entry name" value="Cyt_P450_E_grp-I"/>
</dbReference>
<dbReference type="PANTHER" id="PTHR24305">
    <property type="entry name" value="CYTOCHROME P450"/>
    <property type="match status" value="1"/>
</dbReference>
<sequence>MLPDSDSISTYIAYGLGLYLAYLAVIVTYRLTLHPLARVPGPRLAKITYLYEWYHDLYLLGQFPFKLKGLHQEYGPIVRITPDEVHIRDPDFTAKLYTRSNGRVDKPPRAAETFGPFPAAISTALHDHHRLRRSALNPFFSRKSVGELVPAMTHAIDILCERLQKSASASTAGGGELANLKYVYAAVTSDIIDGYCFARAPSKILKRDFGKKFFDDIDSFLEVSLLNWHVPTIMRLSFALPDWVNKLLAPAMAAMLDFRQDLGRQIDDIRHGRDKAHEGIGHRTVLHELVGSALPPAELKTPRLRDEAFSLMVAGSGTTAYTLRATTYHIAANPSIHRKLYNELHSAIPDLSRPPPPSQLLSTLEELPYLTAVIREGLRLAEPVTHRLPRNFPDKTLTYGQYTLPPGTVISMTGTLAHQDPTLFGDPYTFDPERWLGERGKQHEAYLVPFSKGTRICLGMKLAMAELYLILGMVFRRFDFDVSRVDRRRDVDVTYSFVLAAQARTSPGLEVIVRDVASS</sequence>
<keyword evidence="5 8" id="KW-0560">Oxidoreductase</keyword>
<evidence type="ECO:0000256" key="9">
    <source>
        <dbReference type="SAM" id="Phobius"/>
    </source>
</evidence>
<keyword evidence="9" id="KW-1133">Transmembrane helix</keyword>
<dbReference type="Proteomes" id="UP001610446">
    <property type="component" value="Unassembled WGS sequence"/>
</dbReference>
<evidence type="ECO:0000256" key="8">
    <source>
        <dbReference type="RuleBase" id="RU000461"/>
    </source>
</evidence>
<evidence type="ECO:0000256" key="1">
    <source>
        <dbReference type="ARBA" id="ARBA00001971"/>
    </source>
</evidence>